<dbReference type="GO" id="GO:0005829">
    <property type="term" value="C:cytosol"/>
    <property type="evidence" value="ECO:0007669"/>
    <property type="project" value="UniProtKB-ARBA"/>
</dbReference>
<dbReference type="AlphaFoldDB" id="A0A8J7QBD3"/>
<keyword evidence="5 7" id="KW-0862">Zinc</keyword>
<dbReference type="GO" id="GO:0006518">
    <property type="term" value="P:peptide metabolic process"/>
    <property type="evidence" value="ECO:0007669"/>
    <property type="project" value="TreeGrafter"/>
</dbReference>
<evidence type="ECO:0000256" key="1">
    <source>
        <dbReference type="ARBA" id="ARBA00006040"/>
    </source>
</evidence>
<name>A0A8J7QBD3_9BACT</name>
<evidence type="ECO:0000313" key="10">
    <source>
        <dbReference type="Proteomes" id="UP000664417"/>
    </source>
</evidence>
<comment type="caution">
    <text evidence="9">The sequence shown here is derived from an EMBL/GenBank/DDBJ whole genome shotgun (WGS) entry which is preliminary data.</text>
</comment>
<gene>
    <name evidence="9" type="ORF">J3U88_28470</name>
</gene>
<keyword evidence="6 7" id="KW-0482">Metalloprotease</keyword>
<dbReference type="SUPFAM" id="SSF55486">
    <property type="entry name" value="Metalloproteases ('zincins'), catalytic domain"/>
    <property type="match status" value="1"/>
</dbReference>
<evidence type="ECO:0000256" key="3">
    <source>
        <dbReference type="ARBA" id="ARBA00022723"/>
    </source>
</evidence>
<dbReference type="FunFam" id="3.40.390.10:FF:000009">
    <property type="entry name" value="Oligopeptidase A"/>
    <property type="match status" value="1"/>
</dbReference>
<evidence type="ECO:0000256" key="5">
    <source>
        <dbReference type="ARBA" id="ARBA00022833"/>
    </source>
</evidence>
<dbReference type="GO" id="GO:0006508">
    <property type="term" value="P:proteolysis"/>
    <property type="evidence" value="ECO:0007669"/>
    <property type="project" value="UniProtKB-KW"/>
</dbReference>
<dbReference type="InterPro" id="IPR024079">
    <property type="entry name" value="MetalloPept_cat_dom_sf"/>
</dbReference>
<dbReference type="GO" id="GO:0004222">
    <property type="term" value="F:metalloendopeptidase activity"/>
    <property type="evidence" value="ECO:0007669"/>
    <property type="project" value="InterPro"/>
</dbReference>
<dbReference type="Pfam" id="PF01432">
    <property type="entry name" value="Peptidase_M3"/>
    <property type="match status" value="1"/>
</dbReference>
<dbReference type="PANTHER" id="PTHR11804:SF84">
    <property type="entry name" value="SACCHAROLYSIN"/>
    <property type="match status" value="1"/>
</dbReference>
<evidence type="ECO:0000256" key="4">
    <source>
        <dbReference type="ARBA" id="ARBA00022801"/>
    </source>
</evidence>
<reference evidence="9" key="1">
    <citation type="submission" date="2021-03" db="EMBL/GenBank/DDBJ databases">
        <authorList>
            <person name="Wang G."/>
        </authorList>
    </citation>
    <scope>NUCLEOTIDE SEQUENCE</scope>
    <source>
        <strain evidence="9">KCTC 12899</strain>
    </source>
</reference>
<evidence type="ECO:0000259" key="8">
    <source>
        <dbReference type="Pfam" id="PF01432"/>
    </source>
</evidence>
<keyword evidence="2 7" id="KW-0645">Protease</keyword>
<comment type="similarity">
    <text evidence="1 7">Belongs to the peptidase M3 family.</text>
</comment>
<proteinExistence type="inferred from homology"/>
<dbReference type="EMBL" id="JAFREP010000037">
    <property type="protein sequence ID" value="MBO1322441.1"/>
    <property type="molecule type" value="Genomic_DNA"/>
</dbReference>
<evidence type="ECO:0000256" key="7">
    <source>
        <dbReference type="RuleBase" id="RU003435"/>
    </source>
</evidence>
<evidence type="ECO:0000256" key="6">
    <source>
        <dbReference type="ARBA" id="ARBA00023049"/>
    </source>
</evidence>
<dbReference type="InterPro" id="IPR045090">
    <property type="entry name" value="Pept_M3A_M3B"/>
</dbReference>
<evidence type="ECO:0000313" key="9">
    <source>
        <dbReference type="EMBL" id="MBO1322441.1"/>
    </source>
</evidence>
<dbReference type="CDD" id="cd06455">
    <property type="entry name" value="M3A_TOP"/>
    <property type="match status" value="1"/>
</dbReference>
<feature type="domain" description="Peptidase M3A/M3B catalytic" evidence="8">
    <location>
        <begin position="216"/>
        <end position="656"/>
    </location>
</feature>
<dbReference type="GO" id="GO:0046872">
    <property type="term" value="F:metal ion binding"/>
    <property type="evidence" value="ECO:0007669"/>
    <property type="project" value="UniProtKB-UniRule"/>
</dbReference>
<dbReference type="RefSeq" id="WP_207862414.1">
    <property type="nucleotide sequence ID" value="NZ_JAFREP010000037.1"/>
</dbReference>
<dbReference type="Proteomes" id="UP000664417">
    <property type="component" value="Unassembled WGS sequence"/>
</dbReference>
<keyword evidence="10" id="KW-1185">Reference proteome</keyword>
<sequence length="659" mass="75019">MNPFFAPTLEPINFAAVTPERVQEAAQRVKDDVQVAKEAILASADDDQNGRLLKRDDMNFAIGRVLSPLYLLNETHPDAAIREACQAAVQDLFAFLNGLALDEALFQSLAAFQKRVDAGDVSLDPVAARFLEKEMDHYLKNGFALSAEDRAVLKELDDQLSEKELTFSKNISTANPTLRVPEAELDGLPDDFMDRYRTEDGDYELNTQSPCYMPVMTFAKSSSLRERLYKLYTNRAYPENNELLKEILILRQKRTKLLGHDTYAQYKLDSVMAKTPATVWGFYEDLRDKIKKKAEQDYAKLCDFAGVDHIPVWDRMFVTNALREAAYQIDQEQVKQYFPLENTLAGLFGLARQLYGIEIKRDDALPVWHPEVRGYEVCENGKRVGLFYLDFHPRENKYSHAACFDIQSGKLQPDGRYATPFSALVCNFTPPNETRPSLLTHREVETLFHEFGHLMHQILTTSPISGFSGTSVMRDFVEMPSQIMEHWVWQADSLAKLSHHWETGESLPEDLINKLIAGRHLNSGIDAQQQMFYGAIDMTLHDRYDAADDAARPITELVKELQREYTLFNPVPESHFEASFGHLIGYAAGYYGYLWSRVYADDMFSRFEQTGIFDRETGTALRAEVLAMGNTREPMDLIQSFLGRQPNSDAFLSHLGLAP</sequence>
<organism evidence="9 10">
    <name type="scientific">Acanthopleuribacter pedis</name>
    <dbReference type="NCBI Taxonomy" id="442870"/>
    <lineage>
        <taxon>Bacteria</taxon>
        <taxon>Pseudomonadati</taxon>
        <taxon>Acidobacteriota</taxon>
        <taxon>Holophagae</taxon>
        <taxon>Acanthopleuribacterales</taxon>
        <taxon>Acanthopleuribacteraceae</taxon>
        <taxon>Acanthopleuribacter</taxon>
    </lineage>
</organism>
<dbReference type="Gene3D" id="1.10.1370.40">
    <property type="match status" value="1"/>
</dbReference>
<accession>A0A8J7QBD3</accession>
<dbReference type="InterPro" id="IPR024077">
    <property type="entry name" value="Neurolysin/TOP_dom2"/>
</dbReference>
<keyword evidence="3 7" id="KW-0479">Metal-binding</keyword>
<dbReference type="Gene3D" id="1.10.1370.10">
    <property type="entry name" value="Neurolysin, domain 3"/>
    <property type="match status" value="1"/>
</dbReference>
<keyword evidence="4 7" id="KW-0378">Hydrolase</keyword>
<protein>
    <submittedName>
        <fullName evidence="9">Zn-dependent oligopeptidase</fullName>
    </submittedName>
</protein>
<comment type="cofactor">
    <cofactor evidence="7">
        <name>Zn(2+)</name>
        <dbReference type="ChEBI" id="CHEBI:29105"/>
    </cofactor>
    <text evidence="7">Binds 1 zinc ion.</text>
</comment>
<evidence type="ECO:0000256" key="2">
    <source>
        <dbReference type="ARBA" id="ARBA00022670"/>
    </source>
</evidence>
<dbReference type="PANTHER" id="PTHR11804">
    <property type="entry name" value="PROTEASE M3 THIMET OLIGOPEPTIDASE-RELATED"/>
    <property type="match status" value="1"/>
</dbReference>
<dbReference type="InterPro" id="IPR001567">
    <property type="entry name" value="Pept_M3A_M3B_dom"/>
</dbReference>
<dbReference type="Gene3D" id="3.40.390.10">
    <property type="entry name" value="Collagenase (Catalytic Domain)"/>
    <property type="match status" value="1"/>
</dbReference>